<organism evidence="1 2">
    <name type="scientific">Diaporthe ampelina</name>
    <dbReference type="NCBI Taxonomy" id="1214573"/>
    <lineage>
        <taxon>Eukaryota</taxon>
        <taxon>Fungi</taxon>
        <taxon>Dikarya</taxon>
        <taxon>Ascomycota</taxon>
        <taxon>Pezizomycotina</taxon>
        <taxon>Sordariomycetes</taxon>
        <taxon>Sordariomycetidae</taxon>
        <taxon>Diaporthales</taxon>
        <taxon>Diaporthaceae</taxon>
        <taxon>Diaporthe</taxon>
    </lineage>
</organism>
<sequence length="105" mass="12593">MPSYQHSQSQESYRSYFDFVRDFDIDGGDVSLQAVHVVDTAKRYAAAYGDTEDVLMREAAQKYRSTEHRGREFRFYGAIINQLKYPLSEEIIKHMERKERRRHRR</sequence>
<evidence type="ECO:0000313" key="2">
    <source>
        <dbReference type="Proteomes" id="UP000034680"/>
    </source>
</evidence>
<comment type="caution">
    <text evidence="1">The sequence shown here is derived from an EMBL/GenBank/DDBJ whole genome shotgun (WGS) entry which is preliminary data.</text>
</comment>
<dbReference type="EMBL" id="LCUC01000006">
    <property type="protein sequence ID" value="KKY39877.1"/>
    <property type="molecule type" value="Genomic_DNA"/>
</dbReference>
<evidence type="ECO:0000313" key="1">
    <source>
        <dbReference type="EMBL" id="KKY39877.1"/>
    </source>
</evidence>
<proteinExistence type="predicted"/>
<reference evidence="1 2" key="1">
    <citation type="submission" date="2015-05" db="EMBL/GenBank/DDBJ databases">
        <title>Distinctive expansion of gene families associated with plant cell wall degradation and secondary metabolism in the genomes of grapevine trunk pathogens.</title>
        <authorList>
            <person name="Lawrence D.P."/>
            <person name="Travadon R."/>
            <person name="Rolshausen P.E."/>
            <person name="Baumgartner K."/>
        </authorList>
    </citation>
    <scope>NUCLEOTIDE SEQUENCE [LARGE SCALE GENOMIC DNA]</scope>
    <source>
        <strain evidence="1">DA912</strain>
    </source>
</reference>
<dbReference type="Proteomes" id="UP000034680">
    <property type="component" value="Unassembled WGS sequence"/>
</dbReference>
<accession>A0A0G2G0L2</accession>
<reference evidence="1 2" key="2">
    <citation type="submission" date="2015-05" db="EMBL/GenBank/DDBJ databases">
        <authorList>
            <person name="Morales-Cruz A."/>
            <person name="Amrine K.C."/>
            <person name="Cantu D."/>
        </authorList>
    </citation>
    <scope>NUCLEOTIDE SEQUENCE [LARGE SCALE GENOMIC DNA]</scope>
    <source>
        <strain evidence="1">DA912</strain>
    </source>
</reference>
<keyword evidence="2" id="KW-1185">Reference proteome</keyword>
<name>A0A0G2G0L2_9PEZI</name>
<dbReference type="OrthoDB" id="5197071at2759"/>
<protein>
    <submittedName>
        <fullName evidence="1">Uncharacterized protein</fullName>
    </submittedName>
</protein>
<dbReference type="AlphaFoldDB" id="A0A0G2G0L2"/>
<gene>
    <name evidence="1" type="ORF">UCDDA912_g00030</name>
</gene>